<dbReference type="GO" id="GO:0000307">
    <property type="term" value="C:cyclin-dependent protein kinase holoenzyme complex"/>
    <property type="evidence" value="ECO:0007669"/>
    <property type="project" value="UniProtKB-ARBA"/>
</dbReference>
<dbReference type="OrthoDB" id="244495at2759"/>
<organism evidence="2 3">
    <name type="scientific">Pachysolen tannophilus NRRL Y-2460</name>
    <dbReference type="NCBI Taxonomy" id="669874"/>
    <lineage>
        <taxon>Eukaryota</taxon>
        <taxon>Fungi</taxon>
        <taxon>Dikarya</taxon>
        <taxon>Ascomycota</taxon>
        <taxon>Saccharomycotina</taxon>
        <taxon>Pichiomycetes</taxon>
        <taxon>Pachysolenaceae</taxon>
        <taxon>Pachysolen</taxon>
    </lineage>
</organism>
<dbReference type="PANTHER" id="PTHR15615:SF27">
    <property type="entry name" value="PHO85 CYCLIN CLG1"/>
    <property type="match status" value="1"/>
</dbReference>
<evidence type="ECO:0008006" key="4">
    <source>
        <dbReference type="Google" id="ProtNLM"/>
    </source>
</evidence>
<dbReference type="STRING" id="669874.A0A1E4TWV4"/>
<dbReference type="AlphaFoldDB" id="A0A1E4TWV4"/>
<reference evidence="3" key="1">
    <citation type="submission" date="2016-05" db="EMBL/GenBank/DDBJ databases">
        <title>Comparative genomics of biotechnologically important yeasts.</title>
        <authorList>
            <consortium name="DOE Joint Genome Institute"/>
            <person name="Riley R."/>
            <person name="Haridas S."/>
            <person name="Wolfe K.H."/>
            <person name="Lopes M.R."/>
            <person name="Hittinger C.T."/>
            <person name="Goker M."/>
            <person name="Salamov A."/>
            <person name="Wisecaver J."/>
            <person name="Long T.M."/>
            <person name="Aerts A.L."/>
            <person name="Barry K."/>
            <person name="Choi C."/>
            <person name="Clum A."/>
            <person name="Coughlan A.Y."/>
            <person name="Deshpande S."/>
            <person name="Douglass A.P."/>
            <person name="Hanson S.J."/>
            <person name="Klenk H.-P."/>
            <person name="Labutti K."/>
            <person name="Lapidus A."/>
            <person name="Lindquist E."/>
            <person name="Lipzen A."/>
            <person name="Meier-Kolthoff J.P."/>
            <person name="Ohm R.A."/>
            <person name="Otillar R.P."/>
            <person name="Pangilinan J."/>
            <person name="Peng Y."/>
            <person name="Rokas A."/>
            <person name="Rosa C.A."/>
            <person name="Scheuner C."/>
            <person name="Sibirny A.A."/>
            <person name="Slot J.C."/>
            <person name="Stielow J.B."/>
            <person name="Sun H."/>
            <person name="Kurtzman C.P."/>
            <person name="Blackwell M."/>
            <person name="Grigoriev I.V."/>
            <person name="Jeffries T.W."/>
        </authorList>
    </citation>
    <scope>NUCLEOTIDE SEQUENCE [LARGE SCALE GENOMIC DNA]</scope>
    <source>
        <strain evidence="3">NRRL Y-2460</strain>
    </source>
</reference>
<gene>
    <name evidence="2" type="ORF">PACTADRAFT_33394</name>
</gene>
<dbReference type="Proteomes" id="UP000094236">
    <property type="component" value="Unassembled WGS sequence"/>
</dbReference>
<feature type="compositionally biased region" description="Low complexity" evidence="1">
    <location>
        <begin position="400"/>
        <end position="418"/>
    </location>
</feature>
<dbReference type="PANTHER" id="PTHR15615">
    <property type="match status" value="1"/>
</dbReference>
<feature type="region of interest" description="Disordered" evidence="1">
    <location>
        <begin position="323"/>
        <end position="355"/>
    </location>
</feature>
<protein>
    <recommendedName>
        <fullName evidence="4">Cyclin N-terminal domain-containing protein</fullName>
    </recommendedName>
</protein>
<dbReference type="InterPro" id="IPR013922">
    <property type="entry name" value="Cyclin_PHO80-like"/>
</dbReference>
<dbReference type="EMBL" id="KV454013">
    <property type="protein sequence ID" value="ODV96216.1"/>
    <property type="molecule type" value="Genomic_DNA"/>
</dbReference>
<evidence type="ECO:0000313" key="3">
    <source>
        <dbReference type="Proteomes" id="UP000094236"/>
    </source>
</evidence>
<dbReference type="GO" id="GO:0005634">
    <property type="term" value="C:nucleus"/>
    <property type="evidence" value="ECO:0007669"/>
    <property type="project" value="TreeGrafter"/>
</dbReference>
<feature type="compositionally biased region" description="Low complexity" evidence="1">
    <location>
        <begin position="131"/>
        <end position="161"/>
    </location>
</feature>
<name>A0A1E4TWV4_PACTA</name>
<dbReference type="GO" id="GO:0019901">
    <property type="term" value="F:protein kinase binding"/>
    <property type="evidence" value="ECO:0007669"/>
    <property type="project" value="InterPro"/>
</dbReference>
<proteinExistence type="predicted"/>
<dbReference type="CDD" id="cd20557">
    <property type="entry name" value="CYCLIN_ScPCL1-like"/>
    <property type="match status" value="1"/>
</dbReference>
<sequence length="481" mass="52915">MSVYPQDYYSNNFQNGAYPLPAAHQQQHQHQHARQYSSYHPTQYQHPLSAPFIQQHQGNYPTAANTANHTANAAASAAATAPYFAPPAASNNCGYLGTGFNTAGTSTTAVSAVSTAPSFHSFQLQPPPMAPAAHAQQPQPQPQQQQQQQQQQENAQQEDQPVVTGGVSAILDYDMDQITKFLTLLSINMLKQDQMDSTSLEIKLKNVLKATRLLRSTILLAIIYLSNKIESDNSNSCNNTEDVFTNVIMSLLISNKFNDDSTFTNKSWSQASGLNLNIINKLEIKYLQKLNYNLQIKNDASINSIETSYKNWSLNGIQKTEATTKSNGNAQAQQLSSLPMPSNNPATAFYPSPILEDGFPPSSPPYVTYPYGNPDVYSTPPLQGSGFYDYTGQTTPYMTSSPSVVTNTSGNSNGSDNTFAGYYQQPIQDNTRYSQQAQQAQQAQQQQQQQQAAAAAAMAGGYYSTYPGLRDHYYYSHIPCY</sequence>
<evidence type="ECO:0000256" key="1">
    <source>
        <dbReference type="SAM" id="MobiDB-lite"/>
    </source>
</evidence>
<dbReference type="Gene3D" id="1.10.472.10">
    <property type="entry name" value="Cyclin-like"/>
    <property type="match status" value="1"/>
</dbReference>
<evidence type="ECO:0000313" key="2">
    <source>
        <dbReference type="EMBL" id="ODV96216.1"/>
    </source>
</evidence>
<feature type="region of interest" description="Disordered" evidence="1">
    <location>
        <begin position="119"/>
        <end position="161"/>
    </location>
</feature>
<keyword evidence="3" id="KW-1185">Reference proteome</keyword>
<dbReference type="GO" id="GO:0016538">
    <property type="term" value="F:cyclin-dependent protein serine/threonine kinase regulator activity"/>
    <property type="evidence" value="ECO:0007669"/>
    <property type="project" value="TreeGrafter"/>
</dbReference>
<accession>A0A1E4TWV4</accession>
<feature type="region of interest" description="Disordered" evidence="1">
    <location>
        <begin position="400"/>
        <end position="422"/>
    </location>
</feature>
<dbReference type="Pfam" id="PF08613">
    <property type="entry name" value="Cyclin"/>
    <property type="match status" value="1"/>
</dbReference>
<feature type="compositionally biased region" description="Polar residues" evidence="1">
    <location>
        <begin position="323"/>
        <end position="346"/>
    </location>
</feature>